<comment type="caution">
    <text evidence="9">The sequence shown here is derived from an EMBL/GenBank/DDBJ whole genome shotgun (WGS) entry which is preliminary data.</text>
</comment>
<dbReference type="Pfam" id="PF12704">
    <property type="entry name" value="MacB_PCD"/>
    <property type="match status" value="2"/>
</dbReference>
<feature type="domain" description="ABC3 transporter permease C-terminal" evidence="7">
    <location>
        <begin position="685"/>
        <end position="798"/>
    </location>
</feature>
<sequence>MLKNYFTIAIRTIRKRKFFASINILGMTAGIAACLLIALYVIDEFSYDRFHVNADRIYQVGRHNNFGDQDVRSASTCPPLADALISEIPEVESVLRLRSGGKPVIRYNEKVVTEDNVFFTESNFFDFFSFQLISGNTKTALKEPNTVVLTEKTARKLFGDENPLEKLITIDDGAEKIAYKITGVAADCPGNSHFRFNILLSAGQEDNYFKYNAWLNSGVFTYFLLRENSTASVVEKKLEQLVSKYVAPELKNFLGNSLDQFRKTGGVYSFYTTKITDIHLRSTSMDDIEPGGSMMYMAVFGGIGIFILAIACINFMNMSTAQSASRAKEVGLRKTLGSLRSQMIGQFLAESMLYSLVAVALAVVLCLLLLPAFNLLSGKELAMNNLLNVQFMLEIGLMLLIVGVLAGSYPAFYLTSFKPVEVLKGKVTAGFKSKGIRSTLVVFQFAISIFLIIVTAVVYTQINFMQAQQMGMDKKNVLLIEEAQKLGNNAKAFRNAVSQQTGVLKTSFTAVKFPGTYTSLVMRNAHSDGDHIVSSYWADFDSQDLLKFEMKEGRYFSKDFLSDSSAVVVNEAAAREFGFVKLEGQEILSSPNAYVFVRHHVIGIMKDFNFDSYHHKVRPLAIFLDRTPSPILMVRYEGNARKLINNTSKIWKQYASSEPFVYSFMDENFNKIYHLEEKIGQVLGVFSGLAIFIACLGLFALSTFTAEQRTKEIGIRKVLGASVSSLSMMLMKEFIVLVFIAFVPAATIGCWVSSQWLNGFAYRVEINLFIFVGAGVSAIAIAWLTVGFQSIKAARANPVDSLRHE</sequence>
<accession>A0AAE3QWF4</accession>
<reference evidence="9" key="1">
    <citation type="submission" date="2023-05" db="EMBL/GenBank/DDBJ databases">
        <authorList>
            <person name="Zhang X."/>
        </authorList>
    </citation>
    <scope>NUCLEOTIDE SEQUENCE</scope>
    <source>
        <strain evidence="9">YF14B1</strain>
    </source>
</reference>
<keyword evidence="3 6" id="KW-0812">Transmembrane</keyword>
<evidence type="ECO:0000256" key="3">
    <source>
        <dbReference type="ARBA" id="ARBA00022692"/>
    </source>
</evidence>
<feature type="transmembrane region" description="Helical" evidence="6">
    <location>
        <begin position="20"/>
        <end position="42"/>
    </location>
</feature>
<keyword evidence="2" id="KW-1003">Cell membrane</keyword>
<comment type="subcellular location">
    <subcellularLocation>
        <location evidence="1">Cell membrane</location>
        <topology evidence="1">Multi-pass membrane protein</topology>
    </subcellularLocation>
</comment>
<keyword evidence="4 6" id="KW-1133">Transmembrane helix</keyword>
<feature type="transmembrane region" description="Helical" evidence="6">
    <location>
        <begin position="436"/>
        <end position="459"/>
    </location>
</feature>
<feature type="domain" description="MacB-like periplasmic core" evidence="8">
    <location>
        <begin position="446"/>
        <end position="609"/>
    </location>
</feature>
<dbReference type="GO" id="GO:0022857">
    <property type="term" value="F:transmembrane transporter activity"/>
    <property type="evidence" value="ECO:0007669"/>
    <property type="project" value="TreeGrafter"/>
</dbReference>
<evidence type="ECO:0000259" key="8">
    <source>
        <dbReference type="Pfam" id="PF12704"/>
    </source>
</evidence>
<dbReference type="InterPro" id="IPR025857">
    <property type="entry name" value="MacB_PCD"/>
</dbReference>
<evidence type="ECO:0000256" key="5">
    <source>
        <dbReference type="ARBA" id="ARBA00023136"/>
    </source>
</evidence>
<dbReference type="AlphaFoldDB" id="A0AAE3QWF4"/>
<feature type="domain" description="MacB-like periplasmic core" evidence="8">
    <location>
        <begin position="22"/>
        <end position="240"/>
    </location>
</feature>
<dbReference type="EMBL" id="JASJOS010000015">
    <property type="protein sequence ID" value="MDJ1484648.1"/>
    <property type="molecule type" value="Genomic_DNA"/>
</dbReference>
<dbReference type="InterPro" id="IPR003838">
    <property type="entry name" value="ABC3_permease_C"/>
</dbReference>
<feature type="transmembrane region" description="Helical" evidence="6">
    <location>
        <begin position="679"/>
        <end position="701"/>
    </location>
</feature>
<organism evidence="9 10">
    <name type="scientific">Xanthocytophaga flava</name>
    <dbReference type="NCBI Taxonomy" id="3048013"/>
    <lineage>
        <taxon>Bacteria</taxon>
        <taxon>Pseudomonadati</taxon>
        <taxon>Bacteroidota</taxon>
        <taxon>Cytophagia</taxon>
        <taxon>Cytophagales</taxon>
        <taxon>Rhodocytophagaceae</taxon>
        <taxon>Xanthocytophaga</taxon>
    </lineage>
</organism>
<feature type="transmembrane region" description="Helical" evidence="6">
    <location>
        <begin position="395"/>
        <end position="415"/>
    </location>
</feature>
<evidence type="ECO:0000256" key="6">
    <source>
        <dbReference type="SAM" id="Phobius"/>
    </source>
</evidence>
<keyword evidence="5 6" id="KW-0472">Membrane</keyword>
<evidence type="ECO:0000256" key="4">
    <source>
        <dbReference type="ARBA" id="ARBA00022989"/>
    </source>
</evidence>
<dbReference type="Proteomes" id="UP001241110">
    <property type="component" value="Unassembled WGS sequence"/>
</dbReference>
<feature type="domain" description="ABC3 transporter permease C-terminal" evidence="7">
    <location>
        <begin position="303"/>
        <end position="417"/>
    </location>
</feature>
<dbReference type="PROSITE" id="PS51257">
    <property type="entry name" value="PROKAR_LIPOPROTEIN"/>
    <property type="match status" value="1"/>
</dbReference>
<dbReference type="InterPro" id="IPR050250">
    <property type="entry name" value="Macrolide_Exporter_MacB"/>
</dbReference>
<evidence type="ECO:0000313" key="10">
    <source>
        <dbReference type="Proteomes" id="UP001241110"/>
    </source>
</evidence>
<protein>
    <submittedName>
        <fullName evidence="9">ABC transporter permease</fullName>
    </submittedName>
</protein>
<feature type="transmembrane region" description="Helical" evidence="6">
    <location>
        <begin position="766"/>
        <end position="786"/>
    </location>
</feature>
<dbReference type="GO" id="GO:0005886">
    <property type="term" value="C:plasma membrane"/>
    <property type="evidence" value="ECO:0007669"/>
    <property type="project" value="UniProtKB-SubCell"/>
</dbReference>
<feature type="transmembrane region" description="Helical" evidence="6">
    <location>
        <begin position="294"/>
        <end position="316"/>
    </location>
</feature>
<dbReference type="PANTHER" id="PTHR30572:SF18">
    <property type="entry name" value="ABC-TYPE MACROLIDE FAMILY EXPORT SYSTEM PERMEASE COMPONENT 2"/>
    <property type="match status" value="1"/>
</dbReference>
<evidence type="ECO:0000256" key="2">
    <source>
        <dbReference type="ARBA" id="ARBA00022475"/>
    </source>
</evidence>
<proteinExistence type="predicted"/>
<feature type="transmembrane region" description="Helical" evidence="6">
    <location>
        <begin position="734"/>
        <end position="754"/>
    </location>
</feature>
<feature type="transmembrane region" description="Helical" evidence="6">
    <location>
        <begin position="353"/>
        <end position="375"/>
    </location>
</feature>
<dbReference type="Pfam" id="PF02687">
    <property type="entry name" value="FtsX"/>
    <property type="match status" value="2"/>
</dbReference>
<name>A0AAE3QWF4_9BACT</name>
<dbReference type="RefSeq" id="WP_313986239.1">
    <property type="nucleotide sequence ID" value="NZ_JASJOS010000015.1"/>
</dbReference>
<evidence type="ECO:0000256" key="1">
    <source>
        <dbReference type="ARBA" id="ARBA00004651"/>
    </source>
</evidence>
<dbReference type="PANTHER" id="PTHR30572">
    <property type="entry name" value="MEMBRANE COMPONENT OF TRANSPORTER-RELATED"/>
    <property type="match status" value="1"/>
</dbReference>
<evidence type="ECO:0000259" key="7">
    <source>
        <dbReference type="Pfam" id="PF02687"/>
    </source>
</evidence>
<gene>
    <name evidence="9" type="ORF">QNI16_29385</name>
</gene>
<evidence type="ECO:0000313" key="9">
    <source>
        <dbReference type="EMBL" id="MDJ1484648.1"/>
    </source>
</evidence>